<dbReference type="SUPFAM" id="SSF103473">
    <property type="entry name" value="MFS general substrate transporter"/>
    <property type="match status" value="1"/>
</dbReference>
<protein>
    <submittedName>
        <fullName evidence="7">Uncharacterized protein</fullName>
    </submittedName>
</protein>
<dbReference type="CDD" id="cd17416">
    <property type="entry name" value="MFS_NPF1_2"/>
    <property type="match status" value="1"/>
</dbReference>
<feature type="transmembrane region" description="Helical" evidence="6">
    <location>
        <begin position="232"/>
        <end position="251"/>
    </location>
</feature>
<organism evidence="7 8">
    <name type="scientific">Saponaria officinalis</name>
    <name type="common">Common soapwort</name>
    <name type="synonym">Lychnis saponaria</name>
    <dbReference type="NCBI Taxonomy" id="3572"/>
    <lineage>
        <taxon>Eukaryota</taxon>
        <taxon>Viridiplantae</taxon>
        <taxon>Streptophyta</taxon>
        <taxon>Embryophyta</taxon>
        <taxon>Tracheophyta</taxon>
        <taxon>Spermatophyta</taxon>
        <taxon>Magnoliopsida</taxon>
        <taxon>eudicotyledons</taxon>
        <taxon>Gunneridae</taxon>
        <taxon>Pentapetalae</taxon>
        <taxon>Caryophyllales</taxon>
        <taxon>Caryophyllaceae</taxon>
        <taxon>Caryophylleae</taxon>
        <taxon>Saponaria</taxon>
    </lineage>
</organism>
<dbReference type="GO" id="GO:0022857">
    <property type="term" value="F:transmembrane transporter activity"/>
    <property type="evidence" value="ECO:0007669"/>
    <property type="project" value="InterPro"/>
</dbReference>
<keyword evidence="3 6" id="KW-0812">Transmembrane</keyword>
<evidence type="ECO:0000256" key="5">
    <source>
        <dbReference type="ARBA" id="ARBA00023136"/>
    </source>
</evidence>
<dbReference type="GO" id="GO:0016020">
    <property type="term" value="C:membrane"/>
    <property type="evidence" value="ECO:0007669"/>
    <property type="project" value="UniProtKB-SubCell"/>
</dbReference>
<dbReference type="AlphaFoldDB" id="A0AAW1HIY3"/>
<evidence type="ECO:0000313" key="7">
    <source>
        <dbReference type="EMBL" id="KAK9675779.1"/>
    </source>
</evidence>
<feature type="transmembrane region" description="Helical" evidence="6">
    <location>
        <begin position="378"/>
        <end position="398"/>
    </location>
</feature>
<feature type="transmembrane region" description="Helical" evidence="6">
    <location>
        <begin position="99"/>
        <end position="119"/>
    </location>
</feature>
<evidence type="ECO:0000256" key="1">
    <source>
        <dbReference type="ARBA" id="ARBA00004141"/>
    </source>
</evidence>
<evidence type="ECO:0000313" key="8">
    <source>
        <dbReference type="Proteomes" id="UP001443914"/>
    </source>
</evidence>
<proteinExistence type="inferred from homology"/>
<dbReference type="Pfam" id="PF00854">
    <property type="entry name" value="PTR2"/>
    <property type="match status" value="1"/>
</dbReference>
<gene>
    <name evidence="7" type="ORF">RND81_11G030600</name>
</gene>
<feature type="transmembrane region" description="Helical" evidence="6">
    <location>
        <begin position="460"/>
        <end position="481"/>
    </location>
</feature>
<keyword evidence="8" id="KW-1185">Reference proteome</keyword>
<dbReference type="EMBL" id="JBDFQZ010000011">
    <property type="protein sequence ID" value="KAK9675779.1"/>
    <property type="molecule type" value="Genomic_DNA"/>
</dbReference>
<evidence type="ECO:0000256" key="3">
    <source>
        <dbReference type="ARBA" id="ARBA00022692"/>
    </source>
</evidence>
<evidence type="ECO:0000256" key="2">
    <source>
        <dbReference type="ARBA" id="ARBA00005982"/>
    </source>
</evidence>
<comment type="similarity">
    <text evidence="2">Belongs to the major facilitator superfamily. Proton-dependent oligopeptide transporter (POT/PTR) (TC 2.A.17) family.</text>
</comment>
<feature type="transmembrane region" description="Helical" evidence="6">
    <location>
        <begin position="581"/>
        <end position="599"/>
    </location>
</feature>
<sequence length="627" mass="70872">MENNKLEQNSSSYLSRWSFWKNYNSPTHKHEVSSPYRELKDDQKQVVAVDSNQNKPGGWKSMPYIIGNETFERLAAFGLLANFMVYLRREYHMDQVTATNFINIYSGVANFAPLLGAFISDAYIGRFWVIVIGSLSSFLGMVTLTLTSFVPTLKPQWCPYNDSKNQQQQLLQQLLNSCDKPNKSQLGVLVLSIGLLSIGSGCIRPCSIPFGVDQFDHTSEDGRRGINSYYNWYYTTFTVVVMLTLTVVVYIQDSVSWVWGFGIPTSLMFCSILLFFLGMRLYVYVKPEGSVFSNIFRVFVAAFKKRRLVVLDGGKEGSKLYDPPVTGTLGSKLPLTDQYSCLNKGAIILEGEIDIEGIPKQSRKWTLCSIQHIEEVKCLIKVLPIWASGIICFTAAAQQSTFTVSQAMLLNRHIGPKFQIPPGTIIVVSMMAVGVWVPIYDRFFVPLLRKFTKHEDGISLLQRMGVGLVLSIVSMVIAGLVEKKRRDMANIDREIMSVMWLIPQLVMLGLAEAFNFIAQIEFYNKQFPENMRSMATSLFFCTVAGANYLSTAVVSMVHGLTGGHGRPDWLTNDLNQGRVDYFYYLLGIMGVFNLVYFFIVAKRYRYKESVVVDEVGFNDIELNIVKL</sequence>
<comment type="subcellular location">
    <subcellularLocation>
        <location evidence="1">Membrane</location>
        <topology evidence="1">Multi-pass membrane protein</topology>
    </subcellularLocation>
</comment>
<feature type="transmembrane region" description="Helical" evidence="6">
    <location>
        <begin position="538"/>
        <end position="561"/>
    </location>
</feature>
<evidence type="ECO:0000256" key="6">
    <source>
        <dbReference type="SAM" id="Phobius"/>
    </source>
</evidence>
<feature type="transmembrane region" description="Helical" evidence="6">
    <location>
        <begin position="418"/>
        <end position="439"/>
    </location>
</feature>
<reference evidence="7" key="1">
    <citation type="submission" date="2024-03" db="EMBL/GenBank/DDBJ databases">
        <title>WGS assembly of Saponaria officinalis var. Norfolk2.</title>
        <authorList>
            <person name="Jenkins J."/>
            <person name="Shu S."/>
            <person name="Grimwood J."/>
            <person name="Barry K."/>
            <person name="Goodstein D."/>
            <person name="Schmutz J."/>
            <person name="Leebens-Mack J."/>
            <person name="Osbourn A."/>
        </authorList>
    </citation>
    <scope>NUCLEOTIDE SEQUENCE [LARGE SCALE GENOMIC DNA]</scope>
    <source>
        <strain evidence="7">JIC</strain>
    </source>
</reference>
<feature type="transmembrane region" description="Helical" evidence="6">
    <location>
        <begin position="70"/>
        <end position="87"/>
    </location>
</feature>
<feature type="transmembrane region" description="Helical" evidence="6">
    <location>
        <begin position="257"/>
        <end position="277"/>
    </location>
</feature>
<accession>A0AAW1HIY3</accession>
<dbReference type="InterPro" id="IPR036259">
    <property type="entry name" value="MFS_trans_sf"/>
</dbReference>
<dbReference type="InterPro" id="IPR000109">
    <property type="entry name" value="POT_fam"/>
</dbReference>
<name>A0AAW1HIY3_SAPOF</name>
<dbReference type="PANTHER" id="PTHR11654">
    <property type="entry name" value="OLIGOPEPTIDE TRANSPORTER-RELATED"/>
    <property type="match status" value="1"/>
</dbReference>
<keyword evidence="4 6" id="KW-1133">Transmembrane helix</keyword>
<dbReference type="Proteomes" id="UP001443914">
    <property type="component" value="Unassembled WGS sequence"/>
</dbReference>
<dbReference type="Gene3D" id="1.20.1250.20">
    <property type="entry name" value="MFS general substrate transporter like domains"/>
    <property type="match status" value="1"/>
</dbReference>
<feature type="transmembrane region" description="Helical" evidence="6">
    <location>
        <begin position="501"/>
        <end position="518"/>
    </location>
</feature>
<evidence type="ECO:0000256" key="4">
    <source>
        <dbReference type="ARBA" id="ARBA00022989"/>
    </source>
</evidence>
<keyword evidence="5 6" id="KW-0472">Membrane</keyword>
<feature type="transmembrane region" description="Helical" evidence="6">
    <location>
        <begin position="125"/>
        <end position="146"/>
    </location>
</feature>
<comment type="caution">
    <text evidence="7">The sequence shown here is derived from an EMBL/GenBank/DDBJ whole genome shotgun (WGS) entry which is preliminary data.</text>
</comment>